<evidence type="ECO:0000313" key="8">
    <source>
        <dbReference type="Proteomes" id="UP000239326"/>
    </source>
</evidence>
<keyword evidence="8" id="KW-1185">Reference proteome</keyword>
<feature type="transmembrane region" description="Helical" evidence="5">
    <location>
        <begin position="125"/>
        <end position="147"/>
    </location>
</feature>
<accession>A0A2S0MX21</accession>
<feature type="transmembrane region" description="Helical" evidence="5">
    <location>
        <begin position="195"/>
        <end position="214"/>
    </location>
</feature>
<dbReference type="EMBL" id="CP027669">
    <property type="protein sequence ID" value="AVO40446.1"/>
    <property type="molecule type" value="Genomic_DNA"/>
</dbReference>
<dbReference type="PANTHER" id="PTHR37422:SF23">
    <property type="entry name" value="TEICHURONIC ACID BIOSYNTHESIS PROTEIN TUAE"/>
    <property type="match status" value="1"/>
</dbReference>
<feature type="transmembrane region" description="Helical" evidence="5">
    <location>
        <begin position="154"/>
        <end position="175"/>
    </location>
</feature>
<feature type="domain" description="O-antigen ligase-related" evidence="6">
    <location>
        <begin position="248"/>
        <end position="391"/>
    </location>
</feature>
<proteinExistence type="predicted"/>
<evidence type="ECO:0000256" key="5">
    <source>
        <dbReference type="SAM" id="Phobius"/>
    </source>
</evidence>
<sequence length="469" mass="49758">MACALLALAPVLRGGNRQIALVGLLLLSALLLAVLLGSVSFDRLFGAADGAAERRGKQRVGMPLWSAVALFFVASSPLWLGLLHLTPLPAGSWSSLAGRGWYFDALAAAGGNLPQSLPLSLNPDATLTALLSGIPALATLLAALFLPRPLIEKCLVVLLVLGAFEMLLAVLQFWMGAGSPLYFGADSATGFVGSFANRNHLADFLVMLMPLWFYRLAEGTGGRAARAAARHRRAHLGGAGALWLFFGFALLVVTLATLSRGGLLSAALVLMACTLLLIVKLKSQLSRKQQILLAVAAAVFALLALAGVGAERVGQRLDKATVQLDAETRNNFTAATLEGARAFWPWGSGAGTYESVFPRFQAADSLHYVEYAHNDYAQLLMELGLPGLLLALAVAALVVAQWVRLLRAYRAERRLTGELALRAYCGLGALALLVHSTVEFNMHIPALALTAAFLMGVFLRPMDAPRAKA</sequence>
<name>A0A2S0MX21_9BURK</name>
<evidence type="ECO:0000256" key="4">
    <source>
        <dbReference type="ARBA" id="ARBA00023136"/>
    </source>
</evidence>
<dbReference type="AlphaFoldDB" id="A0A2S0MX21"/>
<evidence type="ECO:0000256" key="2">
    <source>
        <dbReference type="ARBA" id="ARBA00022692"/>
    </source>
</evidence>
<keyword evidence="3 5" id="KW-1133">Transmembrane helix</keyword>
<reference evidence="7 8" key="1">
    <citation type="submission" date="2018-03" db="EMBL/GenBank/DDBJ databases">
        <title>Genome sequencing of Simplicispira sp.</title>
        <authorList>
            <person name="Kim S.-J."/>
            <person name="Heo J."/>
            <person name="Kwon S.-W."/>
        </authorList>
    </citation>
    <scope>NUCLEOTIDE SEQUENCE [LARGE SCALE GENOMIC DNA]</scope>
    <source>
        <strain evidence="7 8">SC1-8</strain>
    </source>
</reference>
<feature type="transmembrane region" description="Helical" evidence="5">
    <location>
        <begin position="291"/>
        <end position="310"/>
    </location>
</feature>
<dbReference type="Pfam" id="PF04932">
    <property type="entry name" value="Wzy_C"/>
    <property type="match status" value="1"/>
</dbReference>
<protein>
    <recommendedName>
        <fullName evidence="6">O-antigen ligase-related domain-containing protein</fullName>
    </recommendedName>
</protein>
<dbReference type="InterPro" id="IPR007016">
    <property type="entry name" value="O-antigen_ligase-rel_domated"/>
</dbReference>
<feature type="transmembrane region" description="Helical" evidence="5">
    <location>
        <begin position="23"/>
        <end position="41"/>
    </location>
</feature>
<dbReference type="PANTHER" id="PTHR37422">
    <property type="entry name" value="TEICHURONIC ACID BIOSYNTHESIS PROTEIN TUAE"/>
    <property type="match status" value="1"/>
</dbReference>
<evidence type="ECO:0000259" key="6">
    <source>
        <dbReference type="Pfam" id="PF04932"/>
    </source>
</evidence>
<evidence type="ECO:0000313" key="7">
    <source>
        <dbReference type="EMBL" id="AVO40446.1"/>
    </source>
</evidence>
<keyword evidence="2 5" id="KW-0812">Transmembrane</keyword>
<feature type="transmembrane region" description="Helical" evidence="5">
    <location>
        <begin position="62"/>
        <end position="85"/>
    </location>
</feature>
<feature type="transmembrane region" description="Helical" evidence="5">
    <location>
        <begin position="383"/>
        <end position="403"/>
    </location>
</feature>
<dbReference type="Proteomes" id="UP000239326">
    <property type="component" value="Chromosome"/>
</dbReference>
<dbReference type="GO" id="GO:0016020">
    <property type="term" value="C:membrane"/>
    <property type="evidence" value="ECO:0007669"/>
    <property type="project" value="UniProtKB-SubCell"/>
</dbReference>
<organism evidence="7 8">
    <name type="scientific">Simplicispira suum</name>
    <dbReference type="NCBI Taxonomy" id="2109915"/>
    <lineage>
        <taxon>Bacteria</taxon>
        <taxon>Pseudomonadati</taxon>
        <taxon>Pseudomonadota</taxon>
        <taxon>Betaproteobacteria</taxon>
        <taxon>Burkholderiales</taxon>
        <taxon>Comamonadaceae</taxon>
        <taxon>Simplicispira</taxon>
    </lineage>
</organism>
<comment type="subcellular location">
    <subcellularLocation>
        <location evidence="1">Membrane</location>
        <topology evidence="1">Multi-pass membrane protein</topology>
    </subcellularLocation>
</comment>
<dbReference type="KEGG" id="simp:C6571_03365"/>
<evidence type="ECO:0000256" key="1">
    <source>
        <dbReference type="ARBA" id="ARBA00004141"/>
    </source>
</evidence>
<feature type="transmembrane region" description="Helical" evidence="5">
    <location>
        <begin position="262"/>
        <end position="279"/>
    </location>
</feature>
<gene>
    <name evidence="7" type="ORF">C6571_03365</name>
</gene>
<feature type="transmembrane region" description="Helical" evidence="5">
    <location>
        <begin position="415"/>
        <end position="434"/>
    </location>
</feature>
<dbReference type="InterPro" id="IPR051533">
    <property type="entry name" value="WaaL-like"/>
</dbReference>
<keyword evidence="4 5" id="KW-0472">Membrane</keyword>
<feature type="transmembrane region" description="Helical" evidence="5">
    <location>
        <begin position="440"/>
        <end position="459"/>
    </location>
</feature>
<feature type="transmembrane region" description="Helical" evidence="5">
    <location>
        <begin position="234"/>
        <end position="256"/>
    </location>
</feature>
<evidence type="ECO:0000256" key="3">
    <source>
        <dbReference type="ARBA" id="ARBA00022989"/>
    </source>
</evidence>